<gene>
    <name evidence="2" type="ORF">SAMN05660464_1165</name>
</gene>
<reference evidence="3" key="1">
    <citation type="submission" date="2016-10" db="EMBL/GenBank/DDBJ databases">
        <authorList>
            <person name="Varghese N."/>
            <person name="Submissions S."/>
        </authorList>
    </citation>
    <scope>NUCLEOTIDE SEQUENCE [LARGE SCALE GENOMIC DNA]</scope>
    <source>
        <strain evidence="3">DSM 44208</strain>
    </source>
</reference>
<name>A0A1I5K041_9ACTN</name>
<evidence type="ECO:0000313" key="3">
    <source>
        <dbReference type="Proteomes" id="UP000198857"/>
    </source>
</evidence>
<evidence type="ECO:0000313" key="2">
    <source>
        <dbReference type="EMBL" id="SFO78350.1"/>
    </source>
</evidence>
<proteinExistence type="predicted"/>
<dbReference type="EMBL" id="FOWQ01000001">
    <property type="protein sequence ID" value="SFO78350.1"/>
    <property type="molecule type" value="Genomic_DNA"/>
</dbReference>
<evidence type="ECO:0000256" key="1">
    <source>
        <dbReference type="SAM" id="MobiDB-lite"/>
    </source>
</evidence>
<dbReference type="Proteomes" id="UP000198857">
    <property type="component" value="Unassembled WGS sequence"/>
</dbReference>
<organism evidence="2 3">
    <name type="scientific">Geodermatophilus dictyosporus</name>
    <dbReference type="NCBI Taxonomy" id="1523247"/>
    <lineage>
        <taxon>Bacteria</taxon>
        <taxon>Bacillati</taxon>
        <taxon>Actinomycetota</taxon>
        <taxon>Actinomycetes</taxon>
        <taxon>Geodermatophilales</taxon>
        <taxon>Geodermatophilaceae</taxon>
        <taxon>Geodermatophilus</taxon>
    </lineage>
</organism>
<feature type="region of interest" description="Disordered" evidence="1">
    <location>
        <begin position="66"/>
        <end position="96"/>
    </location>
</feature>
<dbReference type="STRING" id="1523247.SAMN05660464_1165"/>
<keyword evidence="3" id="KW-1185">Reference proteome</keyword>
<accession>A0A1I5K041</accession>
<dbReference type="AlphaFoldDB" id="A0A1I5K041"/>
<sequence length="96" mass="9892">MLGNGLPDVDSGRVPESSVPPVDVDRTPARPVRIGRVSRPPELVRGLSVLRVVSDGGDTAVAEIEVVGPSDGPDPLAGYVARGSRNSRRLPNGSAA</sequence>
<protein>
    <submittedName>
        <fullName evidence="2">Uncharacterized protein</fullName>
    </submittedName>
</protein>
<feature type="region of interest" description="Disordered" evidence="1">
    <location>
        <begin position="1"/>
        <end position="33"/>
    </location>
</feature>